<dbReference type="Gene3D" id="3.40.50.1480">
    <property type="entry name" value="Adenosylhomocysteinase-like"/>
    <property type="match status" value="2"/>
</dbReference>
<dbReference type="SUPFAM" id="SSF51735">
    <property type="entry name" value="NAD(P)-binding Rossmann-fold domains"/>
    <property type="match status" value="1"/>
</dbReference>
<protein>
    <submittedName>
        <fullName evidence="6">Adenosylhomocysteinase</fullName>
    </submittedName>
</protein>
<evidence type="ECO:0000259" key="5">
    <source>
        <dbReference type="SMART" id="SM00997"/>
    </source>
</evidence>
<dbReference type="FunFam" id="3.40.50.1480:FF:000009">
    <property type="entry name" value="Adenosylhomocysteinase like 2"/>
    <property type="match status" value="1"/>
</dbReference>
<keyword evidence="3" id="KW-0554">One-carbon metabolism</keyword>
<dbReference type="GO" id="GO:0033353">
    <property type="term" value="P:S-adenosylmethionine cycle"/>
    <property type="evidence" value="ECO:0007669"/>
    <property type="project" value="TreeGrafter"/>
</dbReference>
<evidence type="ECO:0000256" key="3">
    <source>
        <dbReference type="ARBA" id="ARBA00022563"/>
    </source>
</evidence>
<dbReference type="Pfam" id="PF00670">
    <property type="entry name" value="AdoHcyase_NAD"/>
    <property type="match status" value="1"/>
</dbReference>
<proteinExistence type="inferred from homology"/>
<dbReference type="InterPro" id="IPR000043">
    <property type="entry name" value="Adenosylhomocysteinase-like"/>
</dbReference>
<evidence type="ECO:0000256" key="1">
    <source>
        <dbReference type="ARBA" id="ARBA00001911"/>
    </source>
</evidence>
<evidence type="ECO:0000313" key="6">
    <source>
        <dbReference type="EMBL" id="GFR71316.1"/>
    </source>
</evidence>
<evidence type="ECO:0000313" key="7">
    <source>
        <dbReference type="Proteomes" id="UP000762676"/>
    </source>
</evidence>
<reference evidence="6 7" key="1">
    <citation type="journal article" date="2021" name="Elife">
        <title>Chloroplast acquisition without the gene transfer in kleptoplastic sea slugs, Plakobranchus ocellatus.</title>
        <authorList>
            <person name="Maeda T."/>
            <person name="Takahashi S."/>
            <person name="Yoshida T."/>
            <person name="Shimamura S."/>
            <person name="Takaki Y."/>
            <person name="Nagai Y."/>
            <person name="Toyoda A."/>
            <person name="Suzuki Y."/>
            <person name="Arimoto A."/>
            <person name="Ishii H."/>
            <person name="Satoh N."/>
            <person name="Nishiyama T."/>
            <person name="Hasebe M."/>
            <person name="Maruyama T."/>
            <person name="Minagawa J."/>
            <person name="Obokata J."/>
            <person name="Shigenobu S."/>
        </authorList>
    </citation>
    <scope>NUCLEOTIDE SEQUENCE [LARGE SCALE GENOMIC DNA]</scope>
</reference>
<gene>
    <name evidence="6" type="ORF">ElyMa_002091200</name>
</gene>
<evidence type="ECO:0000256" key="4">
    <source>
        <dbReference type="ARBA" id="ARBA00023027"/>
    </source>
</evidence>
<keyword evidence="4" id="KW-0520">NAD</keyword>
<dbReference type="EMBL" id="BMAT01004282">
    <property type="protein sequence ID" value="GFR71316.1"/>
    <property type="molecule type" value="Genomic_DNA"/>
</dbReference>
<keyword evidence="7" id="KW-1185">Reference proteome</keyword>
<accession>A0AAV4FFY6</accession>
<dbReference type="Gene3D" id="3.40.50.720">
    <property type="entry name" value="NAD(P)-binding Rossmann-like Domain"/>
    <property type="match status" value="1"/>
</dbReference>
<dbReference type="PANTHER" id="PTHR23420">
    <property type="entry name" value="ADENOSYLHOMOCYSTEINASE"/>
    <property type="match status" value="1"/>
</dbReference>
<dbReference type="AlphaFoldDB" id="A0AAV4FFY6"/>
<dbReference type="SUPFAM" id="SSF52283">
    <property type="entry name" value="Formate/glycerate dehydrogenase catalytic domain-like"/>
    <property type="match status" value="2"/>
</dbReference>
<dbReference type="InterPro" id="IPR015878">
    <property type="entry name" value="Ado_hCys_hydrolase_NAD-bd"/>
</dbReference>
<dbReference type="InterPro" id="IPR036291">
    <property type="entry name" value="NAD(P)-bd_dom_sf"/>
</dbReference>
<dbReference type="SMART" id="SM00996">
    <property type="entry name" value="AdoHcyase"/>
    <property type="match status" value="1"/>
</dbReference>
<dbReference type="Pfam" id="PF05221">
    <property type="entry name" value="AdoHcyase"/>
    <property type="match status" value="1"/>
</dbReference>
<organism evidence="6 7">
    <name type="scientific">Elysia marginata</name>
    <dbReference type="NCBI Taxonomy" id="1093978"/>
    <lineage>
        <taxon>Eukaryota</taxon>
        <taxon>Metazoa</taxon>
        <taxon>Spiralia</taxon>
        <taxon>Lophotrochozoa</taxon>
        <taxon>Mollusca</taxon>
        <taxon>Gastropoda</taxon>
        <taxon>Heterobranchia</taxon>
        <taxon>Euthyneura</taxon>
        <taxon>Panpulmonata</taxon>
        <taxon>Sacoglossa</taxon>
        <taxon>Placobranchoidea</taxon>
        <taxon>Plakobranchidae</taxon>
        <taxon>Elysia</taxon>
    </lineage>
</organism>
<evidence type="ECO:0000256" key="2">
    <source>
        <dbReference type="ARBA" id="ARBA00007122"/>
    </source>
</evidence>
<sequence>MDGFRVVKLEEVVRSIDVLITCTGNKNVVTRSHLDRLKNGCIVCNMGHSNTEIDVASLRTPELTWEKVRSQVEHIIWPDGKRIIMLAEGRLVNLSCSSVPSFVVSITATTQALALIELFNAPTGRYKQDVYLLPKKMGGRLVNLSCSSVPSFVVSITATTQALALIELFNAPTGRYKQDVYLLPKKMDEYVASLHLPNFDAHLTELTDDQAKYLGLNKAGPFKPNYYR</sequence>
<dbReference type="SMART" id="SM00997">
    <property type="entry name" value="AdoHcyase_NAD"/>
    <property type="match status" value="1"/>
</dbReference>
<dbReference type="PANTHER" id="PTHR23420:SF0">
    <property type="entry name" value="ADENOSYLHOMOCYSTEINASE"/>
    <property type="match status" value="1"/>
</dbReference>
<dbReference type="Proteomes" id="UP000762676">
    <property type="component" value="Unassembled WGS sequence"/>
</dbReference>
<feature type="domain" description="S-adenosyl-L-homocysteine hydrolase NAD binding" evidence="5">
    <location>
        <begin position="1"/>
        <end position="99"/>
    </location>
</feature>
<comment type="caution">
    <text evidence="6">The sequence shown here is derived from an EMBL/GenBank/DDBJ whole genome shotgun (WGS) entry which is preliminary data.</text>
</comment>
<dbReference type="GO" id="GO:0006730">
    <property type="term" value="P:one-carbon metabolic process"/>
    <property type="evidence" value="ECO:0007669"/>
    <property type="project" value="UniProtKB-KW"/>
</dbReference>
<dbReference type="GO" id="GO:0005829">
    <property type="term" value="C:cytosol"/>
    <property type="evidence" value="ECO:0007669"/>
    <property type="project" value="TreeGrafter"/>
</dbReference>
<comment type="cofactor">
    <cofactor evidence="1">
        <name>NAD(+)</name>
        <dbReference type="ChEBI" id="CHEBI:57540"/>
    </cofactor>
</comment>
<dbReference type="InterPro" id="IPR042172">
    <property type="entry name" value="Adenosylhomocyst_ase-like_sf"/>
</dbReference>
<comment type="similarity">
    <text evidence="2">Belongs to the adenosylhomocysteinase family.</text>
</comment>
<name>A0AAV4FFY6_9GAST</name>